<organism evidence="1 2">
    <name type="scientific">Clostridium collagenovorans DSM 3089</name>
    <dbReference type="NCBI Taxonomy" id="1121306"/>
    <lineage>
        <taxon>Bacteria</taxon>
        <taxon>Bacillati</taxon>
        <taxon>Bacillota</taxon>
        <taxon>Clostridia</taxon>
        <taxon>Eubacteriales</taxon>
        <taxon>Clostridiaceae</taxon>
        <taxon>Clostridium</taxon>
    </lineage>
</organism>
<dbReference type="OrthoDB" id="7067508at2"/>
<evidence type="ECO:0000313" key="2">
    <source>
        <dbReference type="Proteomes" id="UP000184526"/>
    </source>
</evidence>
<dbReference type="EMBL" id="FQXP01000009">
    <property type="protein sequence ID" value="SHI00898.1"/>
    <property type="molecule type" value="Genomic_DNA"/>
</dbReference>
<name>A0A1M5XMW6_9CLOT</name>
<evidence type="ECO:0000313" key="1">
    <source>
        <dbReference type="EMBL" id="SHI00898.1"/>
    </source>
</evidence>
<sequence>MSRIVEYLKEVNLDNEEYLNKYIWNSTTEELIIIIEHFKKLIEQDYIIKTYNPFTFLPNNELSGTGGCSELSCKIKRATRFAIFSSLYAEDVYIQLNFITNPHYEFDIEEINSDYESYFYFRYDLQCDIAILNTYSKLIESGIVHIAPPKNLYCKNCFQKQLLGSENFIDIEPIKKSILTKVKLYIDSYDKYNNFATFKVENIDEFFPEHGQIFTIPPKDIIKLPKSIRKAGSLITDKNLINDFVDNFVEEEFVSSCYYASYCRNNNAKFITNKISDGMFMELTNQKNRPNHGLDYYNAMPKYDMPFVADITIEKALHLREVEGESFNKYRVALNKSISQQCKTNSPVELRDIYDDILFPAFYELDEKLKNIRNGFFKKTFYEITLLGTVISAGLYTGLIPNNMTDIMKSLGIGTSASITVGRQIFSKAPWKETLRENDYYFLWQLKRSIDKNL</sequence>
<accession>A0A1M5XMW6</accession>
<dbReference type="AlphaFoldDB" id="A0A1M5XMW6"/>
<dbReference type="RefSeq" id="WP_072832172.1">
    <property type="nucleotide sequence ID" value="NZ_FQXP01000009.1"/>
</dbReference>
<reference evidence="1 2" key="1">
    <citation type="submission" date="2016-11" db="EMBL/GenBank/DDBJ databases">
        <authorList>
            <person name="Jaros S."/>
            <person name="Januszkiewicz K."/>
            <person name="Wedrychowicz H."/>
        </authorList>
    </citation>
    <scope>NUCLEOTIDE SEQUENCE [LARGE SCALE GENOMIC DNA]</scope>
    <source>
        <strain evidence="1 2">DSM 3089</strain>
    </source>
</reference>
<keyword evidence="2" id="KW-1185">Reference proteome</keyword>
<proteinExistence type="predicted"/>
<gene>
    <name evidence="1" type="ORF">SAMN02745196_02312</name>
</gene>
<dbReference type="Proteomes" id="UP000184526">
    <property type="component" value="Unassembled WGS sequence"/>
</dbReference>
<protein>
    <submittedName>
        <fullName evidence="1">Uncharacterized protein</fullName>
    </submittedName>
</protein>